<keyword evidence="2" id="KW-1185">Reference proteome</keyword>
<evidence type="ECO:0000313" key="1">
    <source>
        <dbReference type="EMBL" id="ODJ85712.1"/>
    </source>
</evidence>
<dbReference type="Proteomes" id="UP000094769">
    <property type="component" value="Unassembled WGS sequence"/>
</dbReference>
<dbReference type="EMBL" id="MARB01000039">
    <property type="protein sequence ID" value="ODJ85712.1"/>
    <property type="molecule type" value="Genomic_DNA"/>
</dbReference>
<accession>A0A7Z0VHJ2</accession>
<organism evidence="1 2">
    <name type="scientific">Candidatus Thiodiazotropha endolucinida</name>
    <dbReference type="NCBI Taxonomy" id="1655433"/>
    <lineage>
        <taxon>Bacteria</taxon>
        <taxon>Pseudomonadati</taxon>
        <taxon>Pseudomonadota</taxon>
        <taxon>Gammaproteobacteria</taxon>
        <taxon>Chromatiales</taxon>
        <taxon>Sedimenticolaceae</taxon>
        <taxon>Candidatus Thiodiazotropha</taxon>
    </lineage>
</organism>
<proteinExistence type="predicted"/>
<evidence type="ECO:0000313" key="2">
    <source>
        <dbReference type="Proteomes" id="UP000094769"/>
    </source>
</evidence>
<sequence>METARIQVLFAQHIVHHDAGARYDIAAAFTI</sequence>
<protein>
    <submittedName>
        <fullName evidence="1">Uncharacterized protein</fullName>
    </submittedName>
</protein>
<dbReference type="AlphaFoldDB" id="A0A7Z0VHJ2"/>
<gene>
    <name evidence="1" type="ORF">CODIS_40910</name>
</gene>
<reference evidence="1 2" key="1">
    <citation type="submission" date="2016-06" db="EMBL/GenBank/DDBJ databases">
        <title>Genome sequence of endosymbiont of Candidatus Endolucinida thiodiazotropha.</title>
        <authorList>
            <person name="Poehlein A."/>
            <person name="Koenig S."/>
            <person name="Heiden S.E."/>
            <person name="Thuermer A."/>
            <person name="Voget S."/>
            <person name="Daniel R."/>
            <person name="Markert S."/>
            <person name="Gros O."/>
            <person name="Schweder T."/>
        </authorList>
    </citation>
    <scope>NUCLEOTIDE SEQUENCE [LARGE SCALE GENOMIC DNA]</scope>
    <source>
        <strain evidence="1 2">COS</strain>
    </source>
</reference>
<comment type="caution">
    <text evidence="1">The sequence shown here is derived from an EMBL/GenBank/DDBJ whole genome shotgun (WGS) entry which is preliminary data.</text>
</comment>
<name>A0A7Z0VHJ2_9GAMM</name>